<dbReference type="SMART" id="SM00042">
    <property type="entry name" value="CUB"/>
    <property type="match status" value="3"/>
</dbReference>
<reference evidence="5" key="1">
    <citation type="submission" date="2023-01" db="EMBL/GenBank/DDBJ databases">
        <title>Genome assembly of the deep-sea coral Lophelia pertusa.</title>
        <authorList>
            <person name="Herrera S."/>
            <person name="Cordes E."/>
        </authorList>
    </citation>
    <scope>NUCLEOTIDE SEQUENCE</scope>
    <source>
        <strain evidence="5">USNM1676648</strain>
        <tissue evidence="5">Polyp</tissue>
    </source>
</reference>
<evidence type="ECO:0000256" key="1">
    <source>
        <dbReference type="ARBA" id="ARBA00022737"/>
    </source>
</evidence>
<proteinExistence type="predicted"/>
<evidence type="ECO:0000256" key="2">
    <source>
        <dbReference type="ARBA" id="ARBA00023157"/>
    </source>
</evidence>
<dbReference type="PANTHER" id="PTHR24251">
    <property type="entry name" value="OVOCHYMASE-RELATED"/>
    <property type="match status" value="1"/>
</dbReference>
<dbReference type="InterPro" id="IPR035914">
    <property type="entry name" value="Sperma_CUB_dom_sf"/>
</dbReference>
<dbReference type="CDD" id="cd00041">
    <property type="entry name" value="CUB"/>
    <property type="match status" value="3"/>
</dbReference>
<dbReference type="Pfam" id="PF00431">
    <property type="entry name" value="CUB"/>
    <property type="match status" value="3"/>
</dbReference>
<dbReference type="AlphaFoldDB" id="A0A9X0D9D2"/>
<feature type="domain" description="CUB" evidence="4">
    <location>
        <begin position="211"/>
        <end position="331"/>
    </location>
</feature>
<dbReference type="EMBL" id="MU825426">
    <property type="protein sequence ID" value="KAJ7389729.1"/>
    <property type="molecule type" value="Genomic_DNA"/>
</dbReference>
<keyword evidence="6" id="KW-1185">Reference proteome</keyword>
<feature type="domain" description="CUB" evidence="4">
    <location>
        <begin position="10"/>
        <end position="132"/>
    </location>
</feature>
<comment type="caution">
    <text evidence="3">Lacks conserved residue(s) required for the propagation of feature annotation.</text>
</comment>
<dbReference type="SUPFAM" id="SSF49854">
    <property type="entry name" value="Spermadhesin, CUB domain"/>
    <property type="match status" value="4"/>
</dbReference>
<sequence>MGRVGGGCCCSANQQSTATLTAGEDSRFLQDAASFMLPSNSTCQWNITAPEGKVVKIDLWYYSFYEPCDEEYLKISDGPVAESSKILAKYCVNSTGILFQTFFTSGRSLWIETKKGISNSTLTRIQVRYEAINFEDYWVDDKVEVYDVEPSSELSLINTFTGNIVWIKPVTIYSKYHRLYVVFKSDGKKKSEEKGMFASYTAITPGQSCSSGNSLAENQNIVLKNPSGIIKTPGYPFNYPDNLIDQCYWKILAPKGSVVRVEFSSFRLRRGDCVNIINAMNRRFPIRSTLYCGKHPSFVVYSMTNELGINAQERLHLSNTGPGFTANYTTVPADSSGTCRPSENSTVHMTGEGKSFASPGFPLHPGQGACHWNISVPAGNFIKLSFPWVLGPSNESYVEVYDVTNSTRNNPKIVEADYVLIKQGKYAFEADEIGRFCGSSLPGMILSNHTKVYVDFVADSSGRYPGFHASYTAVPNRKE</sequence>
<feature type="domain" description="CUB" evidence="4">
    <location>
        <begin position="339"/>
        <end position="474"/>
    </location>
</feature>
<dbReference type="InterPro" id="IPR000859">
    <property type="entry name" value="CUB_dom"/>
</dbReference>
<evidence type="ECO:0000313" key="6">
    <source>
        <dbReference type="Proteomes" id="UP001163046"/>
    </source>
</evidence>
<evidence type="ECO:0000259" key="4">
    <source>
        <dbReference type="PROSITE" id="PS01180"/>
    </source>
</evidence>
<evidence type="ECO:0000256" key="3">
    <source>
        <dbReference type="PROSITE-ProRule" id="PRU00059"/>
    </source>
</evidence>
<keyword evidence="1" id="KW-0677">Repeat</keyword>
<name>A0A9X0D9D2_9CNID</name>
<evidence type="ECO:0000313" key="5">
    <source>
        <dbReference type="EMBL" id="KAJ7389729.1"/>
    </source>
</evidence>
<protein>
    <recommendedName>
        <fullName evidence="4">CUB domain-containing protein</fullName>
    </recommendedName>
</protein>
<organism evidence="5 6">
    <name type="scientific">Desmophyllum pertusum</name>
    <dbReference type="NCBI Taxonomy" id="174260"/>
    <lineage>
        <taxon>Eukaryota</taxon>
        <taxon>Metazoa</taxon>
        <taxon>Cnidaria</taxon>
        <taxon>Anthozoa</taxon>
        <taxon>Hexacorallia</taxon>
        <taxon>Scleractinia</taxon>
        <taxon>Caryophylliina</taxon>
        <taxon>Caryophylliidae</taxon>
        <taxon>Desmophyllum</taxon>
    </lineage>
</organism>
<dbReference type="Proteomes" id="UP001163046">
    <property type="component" value="Unassembled WGS sequence"/>
</dbReference>
<comment type="caution">
    <text evidence="5">The sequence shown here is derived from an EMBL/GenBank/DDBJ whole genome shotgun (WGS) entry which is preliminary data.</text>
</comment>
<dbReference type="PROSITE" id="PS01180">
    <property type="entry name" value="CUB"/>
    <property type="match status" value="3"/>
</dbReference>
<keyword evidence="2" id="KW-1015">Disulfide bond</keyword>
<gene>
    <name evidence="5" type="ORF">OS493_029629</name>
</gene>
<dbReference type="Gene3D" id="2.60.120.290">
    <property type="entry name" value="Spermadhesin, CUB domain"/>
    <property type="match status" value="4"/>
</dbReference>
<accession>A0A9X0D9D2</accession>
<dbReference type="OrthoDB" id="5960476at2759"/>